<evidence type="ECO:0000313" key="8">
    <source>
        <dbReference type="EMBL" id="OEH79284.1"/>
    </source>
</evidence>
<dbReference type="GO" id="GO:0030154">
    <property type="term" value="P:cell differentiation"/>
    <property type="evidence" value="ECO:0007669"/>
    <property type="project" value="UniProtKB-KW"/>
</dbReference>
<proteinExistence type="inferred from homology"/>
<evidence type="ECO:0000256" key="6">
    <source>
        <dbReference type="PIRSR" id="PIRSR607702-2"/>
    </source>
</evidence>
<evidence type="ECO:0000256" key="2">
    <source>
        <dbReference type="ARBA" id="ARBA00010971"/>
    </source>
</evidence>
<feature type="binding site" evidence="6">
    <location>
        <position position="204"/>
    </location>
    <ligand>
        <name>substrate</name>
    </ligand>
</feature>
<feature type="compositionally biased region" description="Basic and acidic residues" evidence="7">
    <location>
        <begin position="419"/>
        <end position="436"/>
    </location>
</feature>
<dbReference type="GO" id="GO:0007548">
    <property type="term" value="P:sex differentiation"/>
    <property type="evidence" value="ECO:0007669"/>
    <property type="project" value="UniProtKB-KW"/>
</dbReference>
<dbReference type="InterPro" id="IPR038596">
    <property type="entry name" value="Janus_sf"/>
</dbReference>
<protein>
    <submittedName>
        <fullName evidence="8">14 kDa phosphohistidine</fullName>
    </submittedName>
</protein>
<feature type="compositionally biased region" description="Basic and acidic residues" evidence="7">
    <location>
        <begin position="1"/>
        <end position="17"/>
    </location>
</feature>
<dbReference type="Gene3D" id="3.50.20.20">
    <property type="entry name" value="Janus/Ocnus"/>
    <property type="match status" value="1"/>
</dbReference>
<feature type="compositionally biased region" description="Basic and acidic residues" evidence="7">
    <location>
        <begin position="443"/>
        <end position="456"/>
    </location>
</feature>
<evidence type="ECO:0000313" key="9">
    <source>
        <dbReference type="Proteomes" id="UP000095192"/>
    </source>
</evidence>
<dbReference type="SUPFAM" id="SSF143724">
    <property type="entry name" value="PHP14-like"/>
    <property type="match status" value="1"/>
</dbReference>
<dbReference type="Proteomes" id="UP000095192">
    <property type="component" value="Unassembled WGS sequence"/>
</dbReference>
<gene>
    <name evidence="8" type="ORF">cyc_03034</name>
</gene>
<keyword evidence="3" id="KW-0221">Differentiation</keyword>
<evidence type="ECO:0000256" key="7">
    <source>
        <dbReference type="SAM" id="MobiDB-lite"/>
    </source>
</evidence>
<organism evidence="8 9">
    <name type="scientific">Cyclospora cayetanensis</name>
    <dbReference type="NCBI Taxonomy" id="88456"/>
    <lineage>
        <taxon>Eukaryota</taxon>
        <taxon>Sar</taxon>
        <taxon>Alveolata</taxon>
        <taxon>Apicomplexa</taxon>
        <taxon>Conoidasida</taxon>
        <taxon>Coccidia</taxon>
        <taxon>Eucoccidiorida</taxon>
        <taxon>Eimeriorina</taxon>
        <taxon>Eimeriidae</taxon>
        <taxon>Cyclospora</taxon>
    </lineage>
</organism>
<comment type="function">
    <text evidence="1">JanA and janB regulate somatic sex differentiation.</text>
</comment>
<sequence>MLSSRQVEHSRGKRESKLWWSPEGSATKRPAHEALLESQHKHLGAESKSSKLEQKPVATAGCPSRGSNGSSRGYHQHQPTSIIPVESNKPLISSSRAPSAPELAAVHPVYYRRMERPSHTQRTPEEVELALEVLNDELAGASPLDRPSLELATQALTERLVQMRKEQQQQTASIVPTSSSINRQSTFEYTKSLQAVIVGEGSQKYTLIRIPKQDDMVGDVYLVRGDPKAEYHYQTALETLNSLQSRNIMSDVTGGGRMDVLKDDRKVQIYGYSYHERSESWPSLPFEGQASHEARNRTYSGSGAVGFPERRRIPEDVEHGALHSPQFLGTTETPEEELDDEITAVEDSLSELHQKQGVNASLAPAEKTSSTAEIKQSEPVSAATLEEVQRDVLEAEDEVLEEEAATITTAKKKALSASEAEHEHAETDSDEKEAKSKNARASKIADQKSEEREAAERAIGGSSAEGRKAQVNTFLGWSPAFYTERYTTF</sequence>
<dbReference type="GO" id="GO:0005829">
    <property type="term" value="C:cytosol"/>
    <property type="evidence" value="ECO:0007669"/>
    <property type="project" value="TreeGrafter"/>
</dbReference>
<feature type="region of interest" description="Disordered" evidence="7">
    <location>
        <begin position="355"/>
        <end position="470"/>
    </location>
</feature>
<keyword evidence="4" id="KW-0726">Sexual differentiation</keyword>
<name>A0A1D3D760_9EIME</name>
<evidence type="ECO:0000256" key="1">
    <source>
        <dbReference type="ARBA" id="ARBA00002508"/>
    </source>
</evidence>
<dbReference type="VEuPathDB" id="ToxoDB:LOC34619793"/>
<dbReference type="PANTHER" id="PTHR12258">
    <property type="entry name" value="JANUS-A/JANUS-B"/>
    <property type="match status" value="1"/>
</dbReference>
<dbReference type="Pfam" id="PF05005">
    <property type="entry name" value="Ocnus"/>
    <property type="match status" value="1"/>
</dbReference>
<feature type="region of interest" description="Disordered" evidence="7">
    <location>
        <begin position="1"/>
        <end position="82"/>
    </location>
</feature>
<evidence type="ECO:0000256" key="3">
    <source>
        <dbReference type="ARBA" id="ARBA00022782"/>
    </source>
</evidence>
<evidence type="ECO:0000256" key="4">
    <source>
        <dbReference type="ARBA" id="ARBA00022928"/>
    </source>
</evidence>
<dbReference type="GO" id="GO:0101006">
    <property type="term" value="F:protein histidine phosphatase activity"/>
    <property type="evidence" value="ECO:0007669"/>
    <property type="project" value="TreeGrafter"/>
</dbReference>
<feature type="region of interest" description="Disordered" evidence="7">
    <location>
        <begin position="317"/>
        <end position="336"/>
    </location>
</feature>
<feature type="compositionally biased region" description="Polar residues" evidence="7">
    <location>
        <begin position="65"/>
        <end position="81"/>
    </location>
</feature>
<comment type="similarity">
    <text evidence="2">Belongs to the janus family.</text>
</comment>
<keyword evidence="9" id="KW-1185">Reference proteome</keyword>
<dbReference type="VEuPathDB" id="ToxoDB:cyc_03034"/>
<dbReference type="EMBL" id="JROU02000435">
    <property type="protein sequence ID" value="OEH79284.1"/>
    <property type="molecule type" value="Genomic_DNA"/>
</dbReference>
<dbReference type="AlphaFoldDB" id="A0A1D3D760"/>
<feature type="compositionally biased region" description="Acidic residues" evidence="7">
    <location>
        <begin position="394"/>
        <end position="404"/>
    </location>
</feature>
<feature type="compositionally biased region" description="Basic and acidic residues" evidence="7">
    <location>
        <begin position="30"/>
        <end position="54"/>
    </location>
</feature>
<comment type="caution">
    <text evidence="8">The sequence shown here is derived from an EMBL/GenBank/DDBJ whole genome shotgun (WGS) entry which is preliminary data.</text>
</comment>
<evidence type="ECO:0000256" key="5">
    <source>
        <dbReference type="PIRSR" id="PIRSR607702-1"/>
    </source>
</evidence>
<dbReference type="InParanoid" id="A0A1D3D760"/>
<dbReference type="PANTHER" id="PTHR12258:SF5">
    <property type="entry name" value="BCDNA.GH02250-RELATED"/>
    <property type="match status" value="1"/>
</dbReference>
<accession>A0A1D3D760</accession>
<dbReference type="InterPro" id="IPR007702">
    <property type="entry name" value="Janus"/>
</dbReference>
<reference evidence="8 9" key="1">
    <citation type="journal article" date="2016" name="BMC Genomics">
        <title>Comparative genomics reveals Cyclospora cayetanensis possesses coccidia-like metabolism and invasion components but unique surface antigens.</title>
        <authorList>
            <person name="Liu S."/>
            <person name="Wang L."/>
            <person name="Zheng H."/>
            <person name="Xu Z."/>
            <person name="Roellig D.M."/>
            <person name="Li N."/>
            <person name="Frace M.A."/>
            <person name="Tang K."/>
            <person name="Arrowood M.J."/>
            <person name="Moss D.M."/>
            <person name="Zhang L."/>
            <person name="Feng Y."/>
            <person name="Xiao L."/>
        </authorList>
    </citation>
    <scope>NUCLEOTIDE SEQUENCE [LARGE SCALE GENOMIC DNA]</scope>
    <source>
        <strain evidence="8 9">CHN_HEN01</strain>
    </source>
</reference>
<feature type="active site" description="Proton acceptor" evidence="5">
    <location>
        <position position="232"/>
    </location>
</feature>